<accession>A0A7W7KEM6</accession>
<sequence length="52" mass="5700">MLIASLLQRGMTMPAASPSASQIAPKNHAEDRRWSLGADGRVPRLTQRRVSL</sequence>
<dbReference type="AlphaFoldDB" id="A0A7W7KEM6"/>
<evidence type="ECO:0000313" key="2">
    <source>
        <dbReference type="Proteomes" id="UP000555448"/>
    </source>
</evidence>
<dbReference type="Proteomes" id="UP000555448">
    <property type="component" value="Unassembled WGS sequence"/>
</dbReference>
<name>A0A7W7KEM6_9SPHN</name>
<proteinExistence type="predicted"/>
<organism evidence="1 2">
    <name type="scientific">Novosphingobium chloroacetimidivorans</name>
    <dbReference type="NCBI Taxonomy" id="1428314"/>
    <lineage>
        <taxon>Bacteria</taxon>
        <taxon>Pseudomonadati</taxon>
        <taxon>Pseudomonadota</taxon>
        <taxon>Alphaproteobacteria</taxon>
        <taxon>Sphingomonadales</taxon>
        <taxon>Sphingomonadaceae</taxon>
        <taxon>Novosphingobium</taxon>
    </lineage>
</organism>
<evidence type="ECO:0000313" key="1">
    <source>
        <dbReference type="EMBL" id="MBB4861105.1"/>
    </source>
</evidence>
<comment type="caution">
    <text evidence="1">The sequence shown here is derived from an EMBL/GenBank/DDBJ whole genome shotgun (WGS) entry which is preliminary data.</text>
</comment>
<dbReference type="EMBL" id="JACHLR010000058">
    <property type="protein sequence ID" value="MBB4861105.1"/>
    <property type="molecule type" value="Genomic_DNA"/>
</dbReference>
<gene>
    <name evidence="1" type="ORF">HNO88_004459</name>
</gene>
<protein>
    <submittedName>
        <fullName evidence="1">Uncharacterized protein</fullName>
    </submittedName>
</protein>
<reference evidence="1 2" key="1">
    <citation type="submission" date="2020-08" db="EMBL/GenBank/DDBJ databases">
        <title>Functional genomics of gut bacteria from endangered species of beetles.</title>
        <authorList>
            <person name="Carlos-Shanley C."/>
        </authorList>
    </citation>
    <scope>NUCLEOTIDE SEQUENCE [LARGE SCALE GENOMIC DNA]</scope>
    <source>
        <strain evidence="1 2">S00245</strain>
    </source>
</reference>
<keyword evidence="2" id="KW-1185">Reference proteome</keyword>